<keyword evidence="4" id="KW-1185">Reference proteome</keyword>
<evidence type="ECO:0000313" key="4">
    <source>
        <dbReference type="Proteomes" id="UP000318405"/>
    </source>
</evidence>
<dbReference type="OrthoDB" id="8859164at2"/>
<evidence type="ECO:0000256" key="2">
    <source>
        <dbReference type="SAM" id="SignalP"/>
    </source>
</evidence>
<comment type="caution">
    <text evidence="3">The sequence shown here is derived from an EMBL/GenBank/DDBJ whole genome shotgun (WGS) entry which is preliminary data.</text>
</comment>
<dbReference type="RefSeq" id="WP_143949081.1">
    <property type="nucleotide sequence ID" value="NZ_BAABMB010000001.1"/>
</dbReference>
<feature type="chain" id="PRO_5021880408" evidence="2">
    <location>
        <begin position="25"/>
        <end position="319"/>
    </location>
</feature>
<comment type="similarity">
    <text evidence="1">Belongs to the UPF0065 (bug) family.</text>
</comment>
<sequence>MNLRQFVCAAALATGLLPAAQSQSATFTWPARTITWIVGFAPGGTADVLTRLAAEGLAQRTGYTVLVENRPGASGAIALQQAARGSAGEPVLITVPGPLLYPSPQPTIGAGLAPVGLMAEGPMVVVGPRGGPADMRAVLEAARNAPESWSYASSGTGTSQHLAGELINLQAGTRMLHVPYKGGGQAVTDVVGAQIPLAILGPTPVMPHIRSGALTAYAVTTAYRLDSLPETPTLREAGLPDYDASQWFAVAASPNVKADTAAQLNALLAEVYRAPAFQQALEFAGMRAGQGSAQDLVEFVRSDTERWDRVATEVGLELQ</sequence>
<dbReference type="CDD" id="cd07012">
    <property type="entry name" value="PBP2_Bug_TTT"/>
    <property type="match status" value="1"/>
</dbReference>
<dbReference type="InterPro" id="IPR005064">
    <property type="entry name" value="BUG"/>
</dbReference>
<dbReference type="EMBL" id="VLTJ01000029">
    <property type="protein sequence ID" value="TSH92715.1"/>
    <property type="molecule type" value="Genomic_DNA"/>
</dbReference>
<dbReference type="Pfam" id="PF03401">
    <property type="entry name" value="TctC"/>
    <property type="match status" value="1"/>
</dbReference>
<dbReference type="SUPFAM" id="SSF53850">
    <property type="entry name" value="Periplasmic binding protein-like II"/>
    <property type="match status" value="1"/>
</dbReference>
<dbReference type="InterPro" id="IPR042100">
    <property type="entry name" value="Bug_dom1"/>
</dbReference>
<evidence type="ECO:0000256" key="1">
    <source>
        <dbReference type="ARBA" id="ARBA00006987"/>
    </source>
</evidence>
<gene>
    <name evidence="3" type="ORF">FOZ76_14975</name>
</gene>
<dbReference type="PIRSF" id="PIRSF017082">
    <property type="entry name" value="YflP"/>
    <property type="match status" value="1"/>
</dbReference>
<dbReference type="Proteomes" id="UP000318405">
    <property type="component" value="Unassembled WGS sequence"/>
</dbReference>
<dbReference type="PANTHER" id="PTHR42928">
    <property type="entry name" value="TRICARBOXYLATE-BINDING PROTEIN"/>
    <property type="match status" value="1"/>
</dbReference>
<accession>A0A556AIM4</accession>
<proteinExistence type="inferred from homology"/>
<dbReference type="PANTHER" id="PTHR42928:SF5">
    <property type="entry name" value="BLR1237 PROTEIN"/>
    <property type="match status" value="1"/>
</dbReference>
<organism evidence="3 4">
    <name type="scientific">Verticiella sediminum</name>
    <dbReference type="NCBI Taxonomy" id="1247510"/>
    <lineage>
        <taxon>Bacteria</taxon>
        <taxon>Pseudomonadati</taxon>
        <taxon>Pseudomonadota</taxon>
        <taxon>Betaproteobacteria</taxon>
        <taxon>Burkholderiales</taxon>
        <taxon>Alcaligenaceae</taxon>
        <taxon>Verticiella</taxon>
    </lineage>
</organism>
<keyword evidence="2" id="KW-0732">Signal</keyword>
<name>A0A556AIM4_9BURK</name>
<dbReference type="Gene3D" id="3.40.190.150">
    <property type="entry name" value="Bordetella uptake gene, domain 1"/>
    <property type="match status" value="1"/>
</dbReference>
<reference evidence="3 4" key="1">
    <citation type="submission" date="2019-07" db="EMBL/GenBank/DDBJ databases">
        <title>Qingshengfaniella alkalisoli gen. nov., sp. nov., isolated from saline soil.</title>
        <authorList>
            <person name="Xu L."/>
            <person name="Huang X.-X."/>
            <person name="Sun J.-Q."/>
        </authorList>
    </citation>
    <scope>NUCLEOTIDE SEQUENCE [LARGE SCALE GENOMIC DNA]</scope>
    <source>
        <strain evidence="3 4">DSM 27279</strain>
    </source>
</reference>
<protein>
    <submittedName>
        <fullName evidence="3">Tripartite tricarboxylate transporter substrate binding protein</fullName>
    </submittedName>
</protein>
<feature type="signal peptide" evidence="2">
    <location>
        <begin position="1"/>
        <end position="24"/>
    </location>
</feature>
<dbReference type="AlphaFoldDB" id="A0A556AIM4"/>
<evidence type="ECO:0000313" key="3">
    <source>
        <dbReference type="EMBL" id="TSH92715.1"/>
    </source>
</evidence>
<dbReference type="Gene3D" id="3.40.190.10">
    <property type="entry name" value="Periplasmic binding protein-like II"/>
    <property type="match status" value="1"/>
</dbReference>